<sequence length="115" mass="13609">MVYRKNSESNNDDKYSGIPLENEENSLLNDVIEGNNKILYLMKNSNQDWEFLNESHHLDYGCTMTIDEIKKGYRKAFIMKDCKMTEIGVEGCRKGKIEFNSRSNDDEEFILYERY</sequence>
<evidence type="ECO:0000256" key="1">
    <source>
        <dbReference type="SAM" id="MobiDB-lite"/>
    </source>
</evidence>
<dbReference type="EMBL" id="CAJVPP010016424">
    <property type="protein sequence ID" value="CAG8729559.1"/>
    <property type="molecule type" value="Genomic_DNA"/>
</dbReference>
<dbReference type="AlphaFoldDB" id="A0A9N9IDR7"/>
<evidence type="ECO:0000313" key="2">
    <source>
        <dbReference type="EMBL" id="CAG8729559.1"/>
    </source>
</evidence>
<protein>
    <submittedName>
        <fullName evidence="2">2247_t:CDS:1</fullName>
    </submittedName>
</protein>
<evidence type="ECO:0000313" key="3">
    <source>
        <dbReference type="Proteomes" id="UP000789375"/>
    </source>
</evidence>
<feature type="region of interest" description="Disordered" evidence="1">
    <location>
        <begin position="1"/>
        <end position="20"/>
    </location>
</feature>
<organism evidence="2 3">
    <name type="scientific">Funneliformis mosseae</name>
    <name type="common">Endomycorrhizal fungus</name>
    <name type="synonym">Glomus mosseae</name>
    <dbReference type="NCBI Taxonomy" id="27381"/>
    <lineage>
        <taxon>Eukaryota</taxon>
        <taxon>Fungi</taxon>
        <taxon>Fungi incertae sedis</taxon>
        <taxon>Mucoromycota</taxon>
        <taxon>Glomeromycotina</taxon>
        <taxon>Glomeromycetes</taxon>
        <taxon>Glomerales</taxon>
        <taxon>Glomeraceae</taxon>
        <taxon>Funneliformis</taxon>
    </lineage>
</organism>
<name>A0A9N9IDR7_FUNMO</name>
<dbReference type="Proteomes" id="UP000789375">
    <property type="component" value="Unassembled WGS sequence"/>
</dbReference>
<reference evidence="2" key="1">
    <citation type="submission" date="2021-06" db="EMBL/GenBank/DDBJ databases">
        <authorList>
            <person name="Kallberg Y."/>
            <person name="Tangrot J."/>
            <person name="Rosling A."/>
        </authorList>
    </citation>
    <scope>NUCLEOTIDE SEQUENCE</scope>
    <source>
        <strain evidence="2">87-6 pot B 2015</strain>
    </source>
</reference>
<gene>
    <name evidence="2" type="ORF">FMOSSE_LOCUS15576</name>
</gene>
<proteinExistence type="predicted"/>
<accession>A0A9N9IDR7</accession>
<keyword evidence="3" id="KW-1185">Reference proteome</keyword>
<feature type="compositionally biased region" description="Basic and acidic residues" evidence="1">
    <location>
        <begin position="1"/>
        <end position="15"/>
    </location>
</feature>
<comment type="caution">
    <text evidence="2">The sequence shown here is derived from an EMBL/GenBank/DDBJ whole genome shotgun (WGS) entry which is preliminary data.</text>
</comment>